<evidence type="ECO:0008006" key="4">
    <source>
        <dbReference type="Google" id="ProtNLM"/>
    </source>
</evidence>
<sequence length="113" mass="11660">MRRIIFATLALCAAGAPTLADNTSTTDQTGHNFAFTGQFGDGNAATTVQNGRNNISGIFQSGNDLAAQQVQTGENNMSAIMQADAIGQSAFGGGSYSTGNMSISTTVEIFHHP</sequence>
<dbReference type="RefSeq" id="WP_161349693.1">
    <property type="nucleotide sequence ID" value="NZ_WTUX01000002.1"/>
</dbReference>
<feature type="signal peptide" evidence="1">
    <location>
        <begin position="1"/>
        <end position="20"/>
    </location>
</feature>
<accession>A0A845LXR7</accession>
<keyword evidence="3" id="KW-1185">Reference proteome</keyword>
<dbReference type="EMBL" id="WTUX01000002">
    <property type="protein sequence ID" value="MZR11579.1"/>
    <property type="molecule type" value="Genomic_DNA"/>
</dbReference>
<gene>
    <name evidence="2" type="ORF">GQE99_00840</name>
</gene>
<name>A0A845LXR7_9RHOB</name>
<protein>
    <recommendedName>
        <fullName evidence="4">Curlin associated repeat-containing protein</fullName>
    </recommendedName>
</protein>
<evidence type="ECO:0000256" key="1">
    <source>
        <dbReference type="SAM" id="SignalP"/>
    </source>
</evidence>
<evidence type="ECO:0000313" key="2">
    <source>
        <dbReference type="EMBL" id="MZR11579.1"/>
    </source>
</evidence>
<evidence type="ECO:0000313" key="3">
    <source>
        <dbReference type="Proteomes" id="UP000467322"/>
    </source>
</evidence>
<feature type="chain" id="PRO_5032972361" description="Curlin associated repeat-containing protein" evidence="1">
    <location>
        <begin position="21"/>
        <end position="113"/>
    </location>
</feature>
<reference evidence="2 3" key="1">
    <citation type="submission" date="2019-12" db="EMBL/GenBank/DDBJ databases">
        <title>Maritimibacter sp. nov. sp. isolated from sea sand.</title>
        <authorList>
            <person name="Kim J."/>
            <person name="Jeong S.E."/>
            <person name="Jung H.S."/>
            <person name="Jeon C.O."/>
        </authorList>
    </citation>
    <scope>NUCLEOTIDE SEQUENCE [LARGE SCALE GENOMIC DNA]</scope>
    <source>
        <strain evidence="2 3">DP07</strain>
    </source>
</reference>
<dbReference type="Proteomes" id="UP000467322">
    <property type="component" value="Unassembled WGS sequence"/>
</dbReference>
<keyword evidence="1" id="KW-0732">Signal</keyword>
<comment type="caution">
    <text evidence="2">The sequence shown here is derived from an EMBL/GenBank/DDBJ whole genome shotgun (WGS) entry which is preliminary data.</text>
</comment>
<proteinExistence type="predicted"/>
<dbReference type="AlphaFoldDB" id="A0A845LXR7"/>
<organism evidence="2 3">
    <name type="scientific">Maritimibacter harenae</name>
    <dbReference type="NCBI Taxonomy" id="2606218"/>
    <lineage>
        <taxon>Bacteria</taxon>
        <taxon>Pseudomonadati</taxon>
        <taxon>Pseudomonadota</taxon>
        <taxon>Alphaproteobacteria</taxon>
        <taxon>Rhodobacterales</taxon>
        <taxon>Roseobacteraceae</taxon>
        <taxon>Maritimibacter</taxon>
    </lineage>
</organism>